<dbReference type="GeneID" id="94839098"/>
<dbReference type="VEuPathDB" id="TrichDB:TRFO_25496"/>
<reference evidence="2" key="1">
    <citation type="submission" date="2016-10" db="EMBL/GenBank/DDBJ databases">
        <authorList>
            <person name="Benchimol M."/>
            <person name="Almeida L.G."/>
            <person name="Vasconcelos A.T."/>
            <person name="Perreira-Neves A."/>
            <person name="Rosa I.A."/>
            <person name="Tasca T."/>
            <person name="Bogo M.R."/>
            <person name="de Souza W."/>
        </authorList>
    </citation>
    <scope>NUCLEOTIDE SEQUENCE [LARGE SCALE GENOMIC DNA]</scope>
    <source>
        <strain evidence="2">K</strain>
    </source>
</reference>
<feature type="compositionally biased region" description="Basic residues" evidence="1">
    <location>
        <begin position="219"/>
        <end position="237"/>
    </location>
</feature>
<gene>
    <name evidence="2" type="ORF">TRFO_25496</name>
</gene>
<dbReference type="Proteomes" id="UP000179807">
    <property type="component" value="Unassembled WGS sequence"/>
</dbReference>
<proteinExistence type="predicted"/>
<dbReference type="EMBL" id="MLAK01000725">
    <property type="protein sequence ID" value="OHT06469.1"/>
    <property type="molecule type" value="Genomic_DNA"/>
</dbReference>
<evidence type="ECO:0000313" key="2">
    <source>
        <dbReference type="EMBL" id="OHT06469.1"/>
    </source>
</evidence>
<name>A0A1J4KAI7_9EUKA</name>
<sequence>MNTIIDFPVIILQESYKSYISGENNNIFGNIEQLLKRNNISDLNSLKGFLHKYSQRMIGNTVDISTFISDFSWHFGKNFFSCFHEFLDSNTTIYNLSQLQNIDDVKAHEKCNLNYDSQIETDKKLKSEESSLNNNQINKEFKSINFIPDKKIQKESNPIKYENVNEDGKEGQHISENIIVSEEKCEAEAEGEVDENENHGDNQKENGDIQTFTYNRPKVSNRKNRRSNKISNKRGKR</sequence>
<protein>
    <submittedName>
        <fullName evidence="2">Uncharacterized protein</fullName>
    </submittedName>
</protein>
<dbReference type="RefSeq" id="XP_068359605.1">
    <property type="nucleotide sequence ID" value="XM_068504394.1"/>
</dbReference>
<feature type="region of interest" description="Disordered" evidence="1">
    <location>
        <begin position="184"/>
        <end position="237"/>
    </location>
</feature>
<evidence type="ECO:0000313" key="3">
    <source>
        <dbReference type="Proteomes" id="UP000179807"/>
    </source>
</evidence>
<evidence type="ECO:0000256" key="1">
    <source>
        <dbReference type="SAM" id="MobiDB-lite"/>
    </source>
</evidence>
<organism evidence="2 3">
    <name type="scientific">Tritrichomonas foetus</name>
    <dbReference type="NCBI Taxonomy" id="1144522"/>
    <lineage>
        <taxon>Eukaryota</taxon>
        <taxon>Metamonada</taxon>
        <taxon>Parabasalia</taxon>
        <taxon>Tritrichomonadida</taxon>
        <taxon>Tritrichomonadidae</taxon>
        <taxon>Tritrichomonas</taxon>
    </lineage>
</organism>
<dbReference type="AlphaFoldDB" id="A0A1J4KAI7"/>
<comment type="caution">
    <text evidence="2">The sequence shown here is derived from an EMBL/GenBank/DDBJ whole genome shotgun (WGS) entry which is preliminary data.</text>
</comment>
<feature type="compositionally biased region" description="Basic and acidic residues" evidence="1">
    <location>
        <begin position="196"/>
        <end position="207"/>
    </location>
</feature>
<accession>A0A1J4KAI7</accession>
<keyword evidence="3" id="KW-1185">Reference proteome</keyword>